<evidence type="ECO:0008006" key="3">
    <source>
        <dbReference type="Google" id="ProtNLM"/>
    </source>
</evidence>
<organism evidence="1 2">
    <name type="scientific">Pedobacter cryoconitis</name>
    <dbReference type="NCBI Taxonomy" id="188932"/>
    <lineage>
        <taxon>Bacteria</taxon>
        <taxon>Pseudomonadati</taxon>
        <taxon>Bacteroidota</taxon>
        <taxon>Sphingobacteriia</taxon>
        <taxon>Sphingobacteriales</taxon>
        <taxon>Sphingobacteriaceae</taxon>
        <taxon>Pedobacter</taxon>
    </lineage>
</organism>
<sequence length="423" mass="49610">MANNVNITSSGIQKVLRNYNEKQALAEYIWNGFDANADTVEINYTANELGFMDRLEIYDNGYGINFKNLKVKFDPFYESEKALQLAANRNRSVMHGKNGVGRLTFFKFANDAEWQTTFLHNNQLKSGRIRIGVSALNNYQAGLLDIPLSDKTGTRVLFSNIKILEESMEQEIIPFLKAEFCWFLELNKKRNYTIIVNGIPLDYTDNIQYYEEDILLKDERTQVVFKLKFVQWKESLHKELSKVYYVNERGEEKYKEYTTLNKKADEYFHSVYIESEFFTDFDFSGSEFDTQVKLYNRSKSSPEYKLLSKKVNELLRVKRKFFLKEYSGKLLERYEKEGIFALAHQAPERRKNLLDTLKALYEIQPKLFSNLSIDQKKTYVALLDALLLSDQRGQLLALFESIIDLEEEEREELTELLNLKISV</sequence>
<name>A0A7X0J7I6_9SPHI</name>
<dbReference type="Gene3D" id="3.30.565.10">
    <property type="entry name" value="Histidine kinase-like ATPase, C-terminal domain"/>
    <property type="match status" value="1"/>
</dbReference>
<dbReference type="SUPFAM" id="SSF55874">
    <property type="entry name" value="ATPase domain of HSP90 chaperone/DNA topoisomerase II/histidine kinase"/>
    <property type="match status" value="1"/>
</dbReference>
<evidence type="ECO:0000313" key="2">
    <source>
        <dbReference type="Proteomes" id="UP000521017"/>
    </source>
</evidence>
<dbReference type="EMBL" id="JACHCC010000014">
    <property type="protein sequence ID" value="MBB6502536.1"/>
    <property type="molecule type" value="Genomic_DNA"/>
</dbReference>
<dbReference type="Proteomes" id="UP000521017">
    <property type="component" value="Unassembled WGS sequence"/>
</dbReference>
<protein>
    <recommendedName>
        <fullName evidence="3">Histidine kinase/DNA gyrase B/HSP90-like ATPase</fullName>
    </recommendedName>
</protein>
<dbReference type="RefSeq" id="WP_184628785.1">
    <property type="nucleotide sequence ID" value="NZ_JACHCC010000014.1"/>
</dbReference>
<dbReference type="Pfam" id="PF13589">
    <property type="entry name" value="HATPase_c_3"/>
    <property type="match status" value="1"/>
</dbReference>
<evidence type="ECO:0000313" key="1">
    <source>
        <dbReference type="EMBL" id="MBB6502536.1"/>
    </source>
</evidence>
<comment type="caution">
    <text evidence="1">The sequence shown here is derived from an EMBL/GenBank/DDBJ whole genome shotgun (WGS) entry which is preliminary data.</text>
</comment>
<gene>
    <name evidence="1" type="ORF">HDF25_004719</name>
</gene>
<dbReference type="InterPro" id="IPR036890">
    <property type="entry name" value="HATPase_C_sf"/>
</dbReference>
<reference evidence="1 2" key="1">
    <citation type="submission" date="2020-08" db="EMBL/GenBank/DDBJ databases">
        <title>Genomic Encyclopedia of Type Strains, Phase IV (KMG-V): Genome sequencing to study the core and pangenomes of soil and plant-associated prokaryotes.</title>
        <authorList>
            <person name="Whitman W."/>
        </authorList>
    </citation>
    <scope>NUCLEOTIDE SEQUENCE [LARGE SCALE GENOMIC DNA]</scope>
    <source>
        <strain evidence="1 2">M2T3</strain>
    </source>
</reference>
<accession>A0A7X0J7I6</accession>
<dbReference type="AlphaFoldDB" id="A0A7X0J7I6"/>
<proteinExistence type="predicted"/>